<dbReference type="PANTHER" id="PTHR33546">
    <property type="entry name" value="LARGE, MULTIFUNCTIONAL SECRETED PROTEIN-RELATED"/>
    <property type="match status" value="1"/>
</dbReference>
<sequence>MKSAFLSGLFLLFGGWSAAQETAQTSYRVENIEMPAGLDAETGGMAFFPNGRLAACFTRGEVMVYDFPSKQWSVFASGLHEPLGLLVESPSQIVVLQRPELTRISDTDGDGKADHYETITDDFGLSGNYHEFNYGPVRDKAGNLYIALNTASSGAGYRKNPRGPVNLAGRDSTTGRKQMYSIVPYRGWVLQVKPNGKTVPFASGFRSPNGIGFDTKGNLFVADNQSDWVETSKLFHVEKGKFYGHPASLIWGDDWDGRNPFRMPVKELNKMRTEAAVFFPHGIMANSPSEPVGIPAGTQFPQFEGQLLVGEMNHDRIMRVMLEKVDGIFQGACVPFLDGNGLRMGNNRMVFAPDGSLLTGQITHGWAGSKGIQRISAGEKPALDIQNMQVINGGFRLTFTQTLDKKAATELSGYHIRHYAYQYQKKPISEPIDQSNQSDIRDVKPARVTLSADKKSVTVLLPELKKGYVYEFKLENIKSESGTPLVNRLICYSLNRLPVKKN</sequence>
<feature type="signal peptide" evidence="1">
    <location>
        <begin position="1"/>
        <end position="18"/>
    </location>
</feature>
<evidence type="ECO:0000259" key="2">
    <source>
        <dbReference type="Pfam" id="PF23500"/>
    </source>
</evidence>
<dbReference type="RefSeq" id="WP_345029528.1">
    <property type="nucleotide sequence ID" value="NZ_BAABEY010000024.1"/>
</dbReference>
<dbReference type="SUPFAM" id="SSF50952">
    <property type="entry name" value="Soluble quinoprotein glucose dehydrogenase"/>
    <property type="match status" value="1"/>
</dbReference>
<reference evidence="4" key="1">
    <citation type="journal article" date="2019" name="Int. J. Syst. Evol. Microbiol.">
        <title>The Global Catalogue of Microorganisms (GCM) 10K type strain sequencing project: providing services to taxonomists for standard genome sequencing and annotation.</title>
        <authorList>
            <consortium name="The Broad Institute Genomics Platform"/>
            <consortium name="The Broad Institute Genome Sequencing Center for Infectious Disease"/>
            <person name="Wu L."/>
            <person name="Ma J."/>
        </authorList>
    </citation>
    <scope>NUCLEOTIDE SEQUENCE [LARGE SCALE GENOMIC DNA]</scope>
    <source>
        <strain evidence="4">JCM 31920</strain>
    </source>
</reference>
<keyword evidence="1" id="KW-0732">Signal</keyword>
<dbReference type="Gene3D" id="2.120.10.30">
    <property type="entry name" value="TolB, C-terminal domain"/>
    <property type="match status" value="1"/>
</dbReference>
<gene>
    <name evidence="3" type="ORF">GCM10023091_24500</name>
</gene>
<name>A0ABP8LZK6_9BACT</name>
<feature type="domain" description="DUF7133" evidence="2">
    <location>
        <begin position="72"/>
        <end position="229"/>
    </location>
</feature>
<dbReference type="Pfam" id="PF23500">
    <property type="entry name" value="DUF7133"/>
    <property type="match status" value="1"/>
</dbReference>
<evidence type="ECO:0000256" key="1">
    <source>
        <dbReference type="SAM" id="SignalP"/>
    </source>
</evidence>
<comment type="caution">
    <text evidence="3">The sequence shown here is derived from an EMBL/GenBank/DDBJ whole genome shotgun (WGS) entry which is preliminary data.</text>
</comment>
<proteinExistence type="predicted"/>
<accession>A0ABP8LZK6</accession>
<feature type="chain" id="PRO_5046456121" description="DUF7133 domain-containing protein" evidence="1">
    <location>
        <begin position="19"/>
        <end position="502"/>
    </location>
</feature>
<dbReference type="InterPro" id="IPR055557">
    <property type="entry name" value="DUF7133"/>
</dbReference>
<evidence type="ECO:0000313" key="3">
    <source>
        <dbReference type="EMBL" id="GAA4440614.1"/>
    </source>
</evidence>
<dbReference type="InterPro" id="IPR011042">
    <property type="entry name" value="6-blade_b-propeller_TolB-like"/>
</dbReference>
<protein>
    <recommendedName>
        <fullName evidence="2">DUF7133 domain-containing protein</fullName>
    </recommendedName>
</protein>
<dbReference type="EMBL" id="BAABEY010000024">
    <property type="protein sequence ID" value="GAA4440614.1"/>
    <property type="molecule type" value="Genomic_DNA"/>
</dbReference>
<dbReference type="PANTHER" id="PTHR33546:SF1">
    <property type="entry name" value="LARGE, MULTIFUNCTIONAL SECRETED PROTEIN"/>
    <property type="match status" value="1"/>
</dbReference>
<organism evidence="3 4">
    <name type="scientific">Ravibacter arvi</name>
    <dbReference type="NCBI Taxonomy" id="2051041"/>
    <lineage>
        <taxon>Bacteria</taxon>
        <taxon>Pseudomonadati</taxon>
        <taxon>Bacteroidota</taxon>
        <taxon>Cytophagia</taxon>
        <taxon>Cytophagales</taxon>
        <taxon>Spirosomataceae</taxon>
        <taxon>Ravibacter</taxon>
    </lineage>
</organism>
<keyword evidence="4" id="KW-1185">Reference proteome</keyword>
<dbReference type="InterPro" id="IPR011041">
    <property type="entry name" value="Quinoprot_gluc/sorb_DH_b-prop"/>
</dbReference>
<dbReference type="Proteomes" id="UP001501508">
    <property type="component" value="Unassembled WGS sequence"/>
</dbReference>
<evidence type="ECO:0000313" key="4">
    <source>
        <dbReference type="Proteomes" id="UP001501508"/>
    </source>
</evidence>